<sequence>MFSSCFLCYEKFRKLILWIRFFNHILGKIFGEYKVCGDEKLTTNMKQVLMVEEIETKFTLYRHVKEAFLEVNREIFVPKGFGQRAFKLDALPMQQNQWISSPLTVAKMTQYLELKGVDSILEVGCGSGYQAAILSKLCRRVFTIERIDSLLKEAKERFRSESITNVFTRFDDGQRGWKVYAPFERILFSATAKKVPPILFEQLAEGGILLAPIEEDGLQIITRYSKKNGKISSEVIEPCFFVPIVDGRVK</sequence>
<dbReference type="Pfam" id="PF01135">
    <property type="entry name" value="PCMT"/>
    <property type="match status" value="1"/>
</dbReference>
<dbReference type="EMBL" id="CACVAU010000019">
    <property type="protein sequence ID" value="CAA6805926.1"/>
    <property type="molecule type" value="Genomic_DNA"/>
</dbReference>
<dbReference type="SUPFAM" id="SSF53335">
    <property type="entry name" value="S-adenosyl-L-methionine-dependent methyltransferases"/>
    <property type="match status" value="1"/>
</dbReference>
<dbReference type="GO" id="GO:0004719">
    <property type="term" value="F:protein-L-isoaspartate (D-aspartate) O-methyltransferase activity"/>
    <property type="evidence" value="ECO:0007669"/>
    <property type="project" value="UniProtKB-UniRule"/>
</dbReference>
<protein>
    <recommendedName>
        <fullName evidence="4 9">Protein-L-isoaspartate O-methyltransferase</fullName>
        <ecNumber evidence="3 9">2.1.1.77</ecNumber>
    </recommendedName>
</protein>
<dbReference type="Gene3D" id="3.40.50.150">
    <property type="entry name" value="Vaccinia Virus protein VP39"/>
    <property type="match status" value="1"/>
</dbReference>
<evidence type="ECO:0000256" key="7">
    <source>
        <dbReference type="ARBA" id="ARBA00022679"/>
    </source>
</evidence>
<dbReference type="EC" id="2.1.1.77" evidence="3 9"/>
<dbReference type="InterPro" id="IPR000682">
    <property type="entry name" value="PCMT"/>
</dbReference>
<evidence type="ECO:0000256" key="4">
    <source>
        <dbReference type="ARBA" id="ARBA00013346"/>
    </source>
</evidence>
<comment type="subcellular location">
    <subcellularLocation>
        <location evidence="1">Cytoplasm</location>
    </subcellularLocation>
</comment>
<evidence type="ECO:0000256" key="2">
    <source>
        <dbReference type="ARBA" id="ARBA00005369"/>
    </source>
</evidence>
<dbReference type="GO" id="GO:0005737">
    <property type="term" value="C:cytoplasm"/>
    <property type="evidence" value="ECO:0007669"/>
    <property type="project" value="UniProtKB-SubCell"/>
</dbReference>
<dbReference type="PANTHER" id="PTHR11579:SF0">
    <property type="entry name" value="PROTEIN-L-ISOASPARTATE(D-ASPARTATE) O-METHYLTRANSFERASE"/>
    <property type="match status" value="1"/>
</dbReference>
<proteinExistence type="inferred from homology"/>
<keyword evidence="6 10" id="KW-0489">Methyltransferase</keyword>
<dbReference type="GO" id="GO:0030091">
    <property type="term" value="P:protein repair"/>
    <property type="evidence" value="ECO:0007669"/>
    <property type="project" value="UniProtKB-UniRule"/>
</dbReference>
<dbReference type="FunFam" id="3.40.50.150:FF:000010">
    <property type="entry name" value="Protein-L-isoaspartate O-methyltransferase"/>
    <property type="match status" value="1"/>
</dbReference>
<keyword evidence="5" id="KW-0963">Cytoplasm</keyword>
<evidence type="ECO:0000256" key="6">
    <source>
        <dbReference type="ARBA" id="ARBA00022603"/>
    </source>
</evidence>
<reference evidence="10" key="1">
    <citation type="submission" date="2020-01" db="EMBL/GenBank/DDBJ databases">
        <authorList>
            <person name="Meier V. D."/>
            <person name="Meier V D."/>
        </authorList>
    </citation>
    <scope>NUCLEOTIDE SEQUENCE</scope>
    <source>
        <strain evidence="10">HLG_WM_MAG_05</strain>
    </source>
</reference>
<evidence type="ECO:0000256" key="8">
    <source>
        <dbReference type="ARBA" id="ARBA00022691"/>
    </source>
</evidence>
<evidence type="ECO:0000256" key="5">
    <source>
        <dbReference type="ARBA" id="ARBA00022490"/>
    </source>
</evidence>
<dbReference type="PROSITE" id="PS01279">
    <property type="entry name" value="PCMT"/>
    <property type="match status" value="1"/>
</dbReference>
<evidence type="ECO:0000256" key="1">
    <source>
        <dbReference type="ARBA" id="ARBA00004496"/>
    </source>
</evidence>
<dbReference type="GO" id="GO:0032259">
    <property type="term" value="P:methylation"/>
    <property type="evidence" value="ECO:0007669"/>
    <property type="project" value="UniProtKB-KW"/>
</dbReference>
<dbReference type="PANTHER" id="PTHR11579">
    <property type="entry name" value="PROTEIN-L-ISOASPARTATE O-METHYLTRANSFERASE"/>
    <property type="match status" value="1"/>
</dbReference>
<keyword evidence="8" id="KW-0949">S-adenosyl-L-methionine</keyword>
<keyword evidence="7 10" id="KW-0808">Transferase</keyword>
<dbReference type="InterPro" id="IPR029063">
    <property type="entry name" value="SAM-dependent_MTases_sf"/>
</dbReference>
<evidence type="ECO:0000256" key="3">
    <source>
        <dbReference type="ARBA" id="ARBA00011890"/>
    </source>
</evidence>
<comment type="similarity">
    <text evidence="2">Belongs to the methyltransferase superfamily. L-isoaspartyl/D-aspartyl protein methyltransferase family.</text>
</comment>
<dbReference type="NCBIfam" id="TIGR00080">
    <property type="entry name" value="pimt"/>
    <property type="match status" value="1"/>
</dbReference>
<evidence type="ECO:0000256" key="9">
    <source>
        <dbReference type="NCBIfam" id="TIGR00080"/>
    </source>
</evidence>
<gene>
    <name evidence="10" type="ORF">HELGO_WM12493</name>
</gene>
<name>A0A6S6SL65_9BACT</name>
<organism evidence="10">
    <name type="scientific">uncultured Sulfurovum sp</name>
    <dbReference type="NCBI Taxonomy" id="269237"/>
    <lineage>
        <taxon>Bacteria</taxon>
        <taxon>Pseudomonadati</taxon>
        <taxon>Campylobacterota</taxon>
        <taxon>Epsilonproteobacteria</taxon>
        <taxon>Campylobacterales</taxon>
        <taxon>Sulfurovaceae</taxon>
        <taxon>Sulfurovum</taxon>
        <taxon>environmental samples</taxon>
    </lineage>
</organism>
<evidence type="ECO:0000313" key="10">
    <source>
        <dbReference type="EMBL" id="CAA6805926.1"/>
    </source>
</evidence>
<dbReference type="NCBIfam" id="NF001453">
    <property type="entry name" value="PRK00312.1"/>
    <property type="match status" value="1"/>
</dbReference>
<accession>A0A6S6SL65</accession>
<dbReference type="AlphaFoldDB" id="A0A6S6SL65"/>